<dbReference type="GO" id="GO:0043958">
    <property type="term" value="F:acryloyl-CoA reductase (NADH) activity"/>
    <property type="evidence" value="ECO:0007669"/>
    <property type="project" value="UniProtKB-EC"/>
</dbReference>
<dbReference type="InterPro" id="IPR013154">
    <property type="entry name" value="ADH-like_N"/>
</dbReference>
<dbReference type="STRING" id="1333845.SAMN04487895_11873"/>
<gene>
    <name evidence="2" type="ORF">KP014_15060</name>
    <name evidence="3" type="ORF">SAMN04487895_11873</name>
</gene>
<evidence type="ECO:0000259" key="1">
    <source>
        <dbReference type="SMART" id="SM00829"/>
    </source>
</evidence>
<dbReference type="InterPro" id="IPR051397">
    <property type="entry name" value="Zn-ADH-like_protein"/>
</dbReference>
<reference evidence="2 5" key="2">
    <citation type="submission" date="2021-06" db="EMBL/GenBank/DDBJ databases">
        <title>Whole genome sequence of Paenibacillus sophorae DSM23020 for comparative genomics.</title>
        <authorList>
            <person name="Kim M.-J."/>
            <person name="Lee G."/>
            <person name="Shin J.-H."/>
        </authorList>
    </citation>
    <scope>NUCLEOTIDE SEQUENCE [LARGE SCALE GENOMIC DNA]</scope>
    <source>
        <strain evidence="2 5">DSM 23020</strain>
    </source>
</reference>
<dbReference type="PANTHER" id="PTHR43677">
    <property type="entry name" value="SHORT-CHAIN DEHYDROGENASE/REDUCTASE"/>
    <property type="match status" value="1"/>
</dbReference>
<proteinExistence type="predicted"/>
<dbReference type="InterPro" id="IPR020843">
    <property type="entry name" value="ER"/>
</dbReference>
<dbReference type="OrthoDB" id="9782155at2"/>
<dbReference type="EMBL" id="CP076607">
    <property type="protein sequence ID" value="QWU13327.1"/>
    <property type="molecule type" value="Genomic_DNA"/>
</dbReference>
<keyword evidence="2" id="KW-0560">Oxidoreductase</keyword>
<organism evidence="3 4">
    <name type="scientific">Paenibacillus sophorae</name>
    <dbReference type="NCBI Taxonomy" id="1333845"/>
    <lineage>
        <taxon>Bacteria</taxon>
        <taxon>Bacillati</taxon>
        <taxon>Bacillota</taxon>
        <taxon>Bacilli</taxon>
        <taxon>Bacillales</taxon>
        <taxon>Paenibacillaceae</taxon>
        <taxon>Paenibacillus</taxon>
    </lineage>
</organism>
<dbReference type="SMART" id="SM00829">
    <property type="entry name" value="PKS_ER"/>
    <property type="match status" value="1"/>
</dbReference>
<dbReference type="InterPro" id="IPR014188">
    <property type="entry name" value="Acrylyl-CoA_reductase_AcuI"/>
</dbReference>
<dbReference type="InterPro" id="IPR013149">
    <property type="entry name" value="ADH-like_C"/>
</dbReference>
<dbReference type="SUPFAM" id="SSF51735">
    <property type="entry name" value="NAD(P)-binding Rossmann-fold domains"/>
    <property type="match status" value="1"/>
</dbReference>
<evidence type="ECO:0000313" key="5">
    <source>
        <dbReference type="Proteomes" id="UP000683429"/>
    </source>
</evidence>
<dbReference type="InterPro" id="IPR036291">
    <property type="entry name" value="NAD(P)-bd_dom_sf"/>
</dbReference>
<dbReference type="Proteomes" id="UP000683429">
    <property type="component" value="Chromosome"/>
</dbReference>
<feature type="domain" description="Enoyl reductase (ER)" evidence="1">
    <location>
        <begin position="11"/>
        <end position="329"/>
    </location>
</feature>
<keyword evidence="5" id="KW-1185">Reference proteome</keyword>
<dbReference type="Gene3D" id="3.40.50.720">
    <property type="entry name" value="NAD(P)-binding Rossmann-like Domain"/>
    <property type="match status" value="1"/>
</dbReference>
<dbReference type="Gene3D" id="3.90.180.10">
    <property type="entry name" value="Medium-chain alcohol dehydrogenases, catalytic domain"/>
    <property type="match status" value="1"/>
</dbReference>
<dbReference type="PANTHER" id="PTHR43677:SF1">
    <property type="entry name" value="ACRYLYL-COA REDUCTASE ACUI-RELATED"/>
    <property type="match status" value="1"/>
</dbReference>
<dbReference type="RefSeq" id="WP_090834627.1">
    <property type="nucleotide sequence ID" value="NZ_CP076607.1"/>
</dbReference>
<reference evidence="3 4" key="1">
    <citation type="submission" date="2016-10" db="EMBL/GenBank/DDBJ databases">
        <authorList>
            <person name="de Groot N.N."/>
        </authorList>
    </citation>
    <scope>NUCLEOTIDE SEQUENCE [LARGE SCALE GENOMIC DNA]</scope>
    <source>
        <strain evidence="3 4">CGMCC 1.10238</strain>
    </source>
</reference>
<accession>A0A1H8UNP1</accession>
<sequence length="332" mass="34728">MSSSFQALFVDNTEPFSVAVKSLSQGDLPAGEVVIKVAYSSVNYKDGLASIPDGNIVKSYPFVPGIDLSGVVESSEDERFVKGQPVLVTGYGLGVSHFGGYSEYARVPADWVVPLPDGLSLKEAMIYGTAGFTAAMSIQALEDNGAAPDQGKVLVTGASGGVGGAAVAMLAGRGYQVVAGTGRTSESEYLKRLGAAEVISRSEIYDPEAKQRPLDKQLWQAAVDPVGGSQLAAILSKIAYRGSVAVSGLTGGTKVPATVLPFILRGVNLLGIDSVLCPADLRLKVWERMAGDLKPADLEALVDREVTLDELPQALADILKSNTRGRVLVKVS</sequence>
<evidence type="ECO:0000313" key="4">
    <source>
        <dbReference type="Proteomes" id="UP000198809"/>
    </source>
</evidence>
<dbReference type="EMBL" id="FODH01000018">
    <property type="protein sequence ID" value="SEP04761.1"/>
    <property type="molecule type" value="Genomic_DNA"/>
</dbReference>
<dbReference type="GO" id="GO:0043957">
    <property type="term" value="F:acryloyl-CoA reductase (NADPH) activity"/>
    <property type="evidence" value="ECO:0007669"/>
    <property type="project" value="TreeGrafter"/>
</dbReference>
<dbReference type="InterPro" id="IPR011032">
    <property type="entry name" value="GroES-like_sf"/>
</dbReference>
<dbReference type="SUPFAM" id="SSF50129">
    <property type="entry name" value="GroES-like"/>
    <property type="match status" value="1"/>
</dbReference>
<dbReference type="Pfam" id="PF08240">
    <property type="entry name" value="ADH_N"/>
    <property type="match status" value="1"/>
</dbReference>
<dbReference type="NCBIfam" id="TIGR02823">
    <property type="entry name" value="oxido_YhdH"/>
    <property type="match status" value="1"/>
</dbReference>
<evidence type="ECO:0000313" key="3">
    <source>
        <dbReference type="EMBL" id="SEP04761.1"/>
    </source>
</evidence>
<dbReference type="AlphaFoldDB" id="A0A1H8UNP1"/>
<dbReference type="Proteomes" id="UP000198809">
    <property type="component" value="Unassembled WGS sequence"/>
</dbReference>
<evidence type="ECO:0000313" key="2">
    <source>
        <dbReference type="EMBL" id="QWU13327.1"/>
    </source>
</evidence>
<dbReference type="EC" id="1.3.1.95" evidence="2"/>
<name>A0A1H8UNP1_9BACL</name>
<dbReference type="Pfam" id="PF00107">
    <property type="entry name" value="ADH_zinc_N"/>
    <property type="match status" value="1"/>
</dbReference>
<protein>
    <submittedName>
        <fullName evidence="2">Acryloyl-CoA reductase</fullName>
        <ecNumber evidence="2">1.3.1.95</ecNumber>
    </submittedName>
    <submittedName>
        <fullName evidence="3">Putative quinone oxidoreductase, YhdH/YhfP family</fullName>
    </submittedName>
</protein>